<keyword evidence="2 7" id="KW-0813">Transport</keyword>
<accession>A0A369LG07</accession>
<feature type="domain" description="ABC transmembrane type-1" evidence="8">
    <location>
        <begin position="99"/>
        <end position="313"/>
    </location>
</feature>
<dbReference type="InterPro" id="IPR035906">
    <property type="entry name" value="MetI-like_sf"/>
</dbReference>
<dbReference type="GO" id="GO:0055085">
    <property type="term" value="P:transmembrane transport"/>
    <property type="evidence" value="ECO:0007669"/>
    <property type="project" value="InterPro"/>
</dbReference>
<dbReference type="InterPro" id="IPR000515">
    <property type="entry name" value="MetI-like"/>
</dbReference>
<evidence type="ECO:0000256" key="1">
    <source>
        <dbReference type="ARBA" id="ARBA00004651"/>
    </source>
</evidence>
<dbReference type="Gene3D" id="1.10.3720.10">
    <property type="entry name" value="MetI-like"/>
    <property type="match status" value="1"/>
</dbReference>
<evidence type="ECO:0000259" key="8">
    <source>
        <dbReference type="PROSITE" id="PS50928"/>
    </source>
</evidence>
<name>A0A369LG07_9ACTN</name>
<keyword evidence="5 7" id="KW-1133">Transmembrane helix</keyword>
<dbReference type="PANTHER" id="PTHR43163:SF9">
    <property type="entry name" value="ABC TRANSPORTER PERMEASE PROTEIN"/>
    <property type="match status" value="1"/>
</dbReference>
<dbReference type="Proteomes" id="UP000253792">
    <property type="component" value="Unassembled WGS sequence"/>
</dbReference>
<feature type="transmembrane region" description="Helical" evidence="7">
    <location>
        <begin position="244"/>
        <end position="270"/>
    </location>
</feature>
<dbReference type="SUPFAM" id="SSF161098">
    <property type="entry name" value="MetI-like"/>
    <property type="match status" value="1"/>
</dbReference>
<organism evidence="9 10">
    <name type="scientific">Senegalimassilia anaerobia</name>
    <dbReference type="NCBI Taxonomy" id="1473216"/>
    <lineage>
        <taxon>Bacteria</taxon>
        <taxon>Bacillati</taxon>
        <taxon>Actinomycetota</taxon>
        <taxon>Coriobacteriia</taxon>
        <taxon>Coriobacteriales</taxon>
        <taxon>Coriobacteriaceae</taxon>
        <taxon>Senegalimassilia</taxon>
    </lineage>
</organism>
<evidence type="ECO:0000313" key="9">
    <source>
        <dbReference type="EMBL" id="RDB57577.1"/>
    </source>
</evidence>
<gene>
    <name evidence="9" type="ORF">C1880_01810</name>
</gene>
<keyword evidence="10" id="KW-1185">Reference proteome</keyword>
<evidence type="ECO:0000256" key="3">
    <source>
        <dbReference type="ARBA" id="ARBA00022475"/>
    </source>
</evidence>
<dbReference type="AlphaFoldDB" id="A0A369LG07"/>
<dbReference type="PROSITE" id="PS50928">
    <property type="entry name" value="ABC_TM1"/>
    <property type="match status" value="1"/>
</dbReference>
<comment type="caution">
    <text evidence="9">The sequence shown here is derived from an EMBL/GenBank/DDBJ whole genome shotgun (WGS) entry which is preliminary data.</text>
</comment>
<evidence type="ECO:0000256" key="5">
    <source>
        <dbReference type="ARBA" id="ARBA00022989"/>
    </source>
</evidence>
<feature type="transmembrane region" description="Helical" evidence="7">
    <location>
        <begin position="186"/>
        <end position="207"/>
    </location>
</feature>
<dbReference type="CDD" id="cd06261">
    <property type="entry name" value="TM_PBP2"/>
    <property type="match status" value="1"/>
</dbReference>
<protein>
    <submittedName>
        <fullName evidence="9">ABC transporter permease</fullName>
    </submittedName>
</protein>
<feature type="transmembrane region" description="Helical" evidence="7">
    <location>
        <begin position="138"/>
        <end position="166"/>
    </location>
</feature>
<keyword evidence="3" id="KW-1003">Cell membrane</keyword>
<evidence type="ECO:0000313" key="10">
    <source>
        <dbReference type="Proteomes" id="UP000253792"/>
    </source>
</evidence>
<keyword evidence="4 7" id="KW-0812">Transmembrane</keyword>
<dbReference type="EMBL" id="PPTP01000001">
    <property type="protein sequence ID" value="RDB57577.1"/>
    <property type="molecule type" value="Genomic_DNA"/>
</dbReference>
<evidence type="ECO:0000256" key="7">
    <source>
        <dbReference type="RuleBase" id="RU363032"/>
    </source>
</evidence>
<comment type="similarity">
    <text evidence="7">Belongs to the binding-protein-dependent transport system permease family.</text>
</comment>
<evidence type="ECO:0000256" key="6">
    <source>
        <dbReference type="ARBA" id="ARBA00023136"/>
    </source>
</evidence>
<feature type="transmembrane region" description="Helical" evidence="7">
    <location>
        <begin position="12"/>
        <end position="32"/>
    </location>
</feature>
<keyword evidence="6 7" id="KW-0472">Membrane</keyword>
<dbReference type="Pfam" id="PF00528">
    <property type="entry name" value="BPD_transp_1"/>
    <property type="match status" value="1"/>
</dbReference>
<dbReference type="RefSeq" id="WP_114620064.1">
    <property type="nucleotide sequence ID" value="NZ_CAJKON010000010.1"/>
</dbReference>
<feature type="transmembrane region" description="Helical" evidence="7">
    <location>
        <begin position="103"/>
        <end position="126"/>
    </location>
</feature>
<dbReference type="GO" id="GO:0005886">
    <property type="term" value="C:plasma membrane"/>
    <property type="evidence" value="ECO:0007669"/>
    <property type="project" value="UniProtKB-SubCell"/>
</dbReference>
<reference evidence="9 10" key="1">
    <citation type="journal article" date="2018" name="Elife">
        <title>Discovery and characterization of a prevalent human gut bacterial enzyme sufficient for the inactivation of a family of plant toxins.</title>
        <authorList>
            <person name="Koppel N."/>
            <person name="Bisanz J.E."/>
            <person name="Pandelia M.E."/>
            <person name="Turnbaugh P.J."/>
            <person name="Balskus E.P."/>
        </authorList>
    </citation>
    <scope>NUCLEOTIDE SEQUENCE [LARGE SCALE GENOMIC DNA]</scope>
    <source>
        <strain evidence="10">anaerobia AP69FAA</strain>
    </source>
</reference>
<dbReference type="STRING" id="1034345.GCA_000236865_01261"/>
<evidence type="ECO:0000256" key="2">
    <source>
        <dbReference type="ARBA" id="ARBA00022448"/>
    </source>
</evidence>
<sequence>MTKYLARHIVRFALLMLAVGLVVFALVSVSPIDPVQANVGQAAYVNMSEAKRAQLASYWGGDVPFWERFANWAGALLHGDMGTSLRFNAPVSEVIAHRAANSLALMGIAWLVSGVLGFALGVVAGARRGGAVDRVVRGYCFLLASTPTFWLGLLILMIFAVQLGWFPIGFSVPIGVSAADVTLADAAHHLVLPALTLSVTGVANIALHTREKVVDVLESDYVRFARARGESDLSVVLHHCLRNVALPAVTLQCAFISEIFGGSVLVEQVFSYPGLGQAAVTAGLGGDVALLAGIALVSAALVFGGNLLANILYGVLDPRMRVSEGRA</sequence>
<evidence type="ECO:0000256" key="4">
    <source>
        <dbReference type="ARBA" id="ARBA00022692"/>
    </source>
</evidence>
<feature type="transmembrane region" description="Helical" evidence="7">
    <location>
        <begin position="290"/>
        <end position="316"/>
    </location>
</feature>
<dbReference type="PANTHER" id="PTHR43163">
    <property type="entry name" value="DIPEPTIDE TRANSPORT SYSTEM PERMEASE PROTEIN DPPB-RELATED"/>
    <property type="match status" value="1"/>
</dbReference>
<comment type="subcellular location">
    <subcellularLocation>
        <location evidence="1 7">Cell membrane</location>
        <topology evidence="1 7">Multi-pass membrane protein</topology>
    </subcellularLocation>
</comment>
<dbReference type="OrthoDB" id="3171583at2"/>
<proteinExistence type="inferred from homology"/>